<evidence type="ECO:0000313" key="2">
    <source>
        <dbReference type="Proteomes" id="UP000244677"/>
    </source>
</evidence>
<reference evidence="1 2" key="1">
    <citation type="submission" date="2017-04" db="EMBL/GenBank/DDBJ databases">
        <title>Complete genome sequence of Flavobacterium kingsejong AJ004.</title>
        <authorList>
            <person name="Lee P.C."/>
        </authorList>
    </citation>
    <scope>NUCLEOTIDE SEQUENCE [LARGE SCALE GENOMIC DNA]</scope>
    <source>
        <strain evidence="1 2">AJ004</strain>
    </source>
</reference>
<protein>
    <recommendedName>
        <fullName evidence="3">Glutamate dehydrogenase</fullName>
    </recommendedName>
</protein>
<dbReference type="KEGG" id="fki:FK004_03845"/>
<accession>A0A2S1LU17</accession>
<name>A0A2S1LU17_9FLAO</name>
<gene>
    <name evidence="1" type="ORF">FK004_03845</name>
</gene>
<proteinExistence type="predicted"/>
<dbReference type="AlphaFoldDB" id="A0A2S1LU17"/>
<dbReference type="EMBL" id="CP020919">
    <property type="protein sequence ID" value="AWG27250.1"/>
    <property type="molecule type" value="Genomic_DNA"/>
</dbReference>
<dbReference type="Proteomes" id="UP000244677">
    <property type="component" value="Chromosome"/>
</dbReference>
<keyword evidence="2" id="KW-1185">Reference proteome</keyword>
<evidence type="ECO:0000313" key="1">
    <source>
        <dbReference type="EMBL" id="AWG27250.1"/>
    </source>
</evidence>
<sequence>MFSPAFSQSGTGLTHEIGVVVGPVALQSDYGERRDFDTNKGNTGIAVGLVYFMGFEYLTNYRLNYFEDHFKLKAELSYTKTDLKHFGKYVEESKTSVFAQQLRAMRGSSKTTNAGVELVYFPFSLKDYGYNSMSFAPYASFGAQATHYTTEARSYNGPLTPLNTPEKYRNGYRNTSDYALSIVGSIGTRYKINANSDLIADLRLQYFNSDWIDGLRPDPAIYKENKANDWLAWFTVGYVYYLPE</sequence>
<evidence type="ECO:0008006" key="3">
    <source>
        <dbReference type="Google" id="ProtNLM"/>
    </source>
</evidence>
<organism evidence="1 2">
    <name type="scientific">Flavobacterium kingsejongi</name>
    <dbReference type="NCBI Taxonomy" id="1678728"/>
    <lineage>
        <taxon>Bacteria</taxon>
        <taxon>Pseudomonadati</taxon>
        <taxon>Bacteroidota</taxon>
        <taxon>Flavobacteriia</taxon>
        <taxon>Flavobacteriales</taxon>
        <taxon>Flavobacteriaceae</taxon>
        <taxon>Flavobacterium</taxon>
    </lineage>
</organism>
<dbReference type="OrthoDB" id="1142271at2"/>
<dbReference type="NCBIfam" id="NF047659">
    <property type="entry name" value="THC0290_0291_fam"/>
    <property type="match status" value="1"/>
</dbReference>